<organism evidence="4 5">
    <name type="scientific">Microlunatus panaciterrae</name>
    <dbReference type="NCBI Taxonomy" id="400768"/>
    <lineage>
        <taxon>Bacteria</taxon>
        <taxon>Bacillati</taxon>
        <taxon>Actinomycetota</taxon>
        <taxon>Actinomycetes</taxon>
        <taxon>Propionibacteriales</taxon>
        <taxon>Propionibacteriaceae</taxon>
        <taxon>Microlunatus</taxon>
    </lineage>
</organism>
<dbReference type="Pfam" id="PF05362">
    <property type="entry name" value="Lon_C"/>
    <property type="match status" value="1"/>
</dbReference>
<dbReference type="Gene3D" id="3.30.230.10">
    <property type="match status" value="1"/>
</dbReference>
<dbReference type="PROSITE" id="PS51786">
    <property type="entry name" value="LON_PROTEOLYTIC"/>
    <property type="match status" value="1"/>
</dbReference>
<dbReference type="InterPro" id="IPR027065">
    <property type="entry name" value="Lon_Prtase"/>
</dbReference>
<dbReference type="Pfam" id="PF13180">
    <property type="entry name" value="PDZ_2"/>
    <property type="match status" value="1"/>
</dbReference>
<dbReference type="Gene3D" id="2.30.42.10">
    <property type="match status" value="1"/>
</dbReference>
<evidence type="ECO:0000259" key="3">
    <source>
        <dbReference type="PROSITE" id="PS51786"/>
    </source>
</evidence>
<name>A0ABS2RG17_9ACTN</name>
<dbReference type="RefSeq" id="WP_204916160.1">
    <property type="nucleotide sequence ID" value="NZ_BAAAQP010000011.1"/>
</dbReference>
<dbReference type="PANTHER" id="PTHR10046">
    <property type="entry name" value="ATP DEPENDENT LON PROTEASE FAMILY MEMBER"/>
    <property type="match status" value="1"/>
</dbReference>
<dbReference type="EC" id="3.4.21.53" evidence="1"/>
<keyword evidence="1" id="KW-0720">Serine protease</keyword>
<accession>A0ABS2RG17</accession>
<comment type="caution">
    <text evidence="4">The sequence shown here is derived from an EMBL/GenBank/DDBJ whole genome shotgun (WGS) entry which is preliminary data.</text>
</comment>
<dbReference type="InterPro" id="IPR001478">
    <property type="entry name" value="PDZ"/>
</dbReference>
<keyword evidence="1" id="KW-0378">Hydrolase</keyword>
<feature type="domain" description="PDZ" evidence="2">
    <location>
        <begin position="142"/>
        <end position="197"/>
    </location>
</feature>
<dbReference type="EMBL" id="JAFBCF010000001">
    <property type="protein sequence ID" value="MBM7797482.1"/>
    <property type="molecule type" value="Genomic_DNA"/>
</dbReference>
<keyword evidence="5" id="KW-1185">Reference proteome</keyword>
<proteinExistence type="inferred from homology"/>
<reference evidence="4 5" key="1">
    <citation type="submission" date="2021-01" db="EMBL/GenBank/DDBJ databases">
        <title>Sequencing the genomes of 1000 actinobacteria strains.</title>
        <authorList>
            <person name="Klenk H.-P."/>
        </authorList>
    </citation>
    <scope>NUCLEOTIDE SEQUENCE [LARGE SCALE GENOMIC DNA]</scope>
    <source>
        <strain evidence="4 5">DSM 18662</strain>
    </source>
</reference>
<dbReference type="InterPro" id="IPR036034">
    <property type="entry name" value="PDZ_sf"/>
</dbReference>
<keyword evidence="1" id="KW-0645">Protease</keyword>
<protein>
    <recommendedName>
        <fullName evidence="1">endopeptidase La</fullName>
        <ecNumber evidence="1">3.4.21.53</ecNumber>
    </recommendedName>
</protein>
<dbReference type="Proteomes" id="UP000704762">
    <property type="component" value="Unassembled WGS sequence"/>
</dbReference>
<sequence>MTRQTWVAFVSALMFVGLASLMVALPVPFVTWSPGQTHDTLGLTGSQPMIRIKGIRTFPTSGQLDLTTVSGTSADSRLTLPQAILAYWLPHRDTLPRDSVYAPGKSAEQVESEEAEMMETAQSDAVVAALRAAHQPVTEMPVVSSVTVAGPAHGRLKPGDLIVAVDGTPVTKPDQVGQRVRSHKTAEQVRFLVERNRQRITVSVPTVASNSRPGQVMVGITVGMGYSYAPDISFDLGQRIGGPSAGLIFSLAIYDKITPGALLGDRHVAGTGSITPEGKVGPIGGIQEKIGGAEQAGATVFLVPADNCKDLAGLDTDLTLVKVATLDQGITALTELDTPNGADRIPHC</sequence>
<evidence type="ECO:0000256" key="1">
    <source>
        <dbReference type="PROSITE-ProRule" id="PRU01122"/>
    </source>
</evidence>
<feature type="domain" description="Lon proteolytic" evidence="3">
    <location>
        <begin position="240"/>
        <end position="336"/>
    </location>
</feature>
<dbReference type="PROSITE" id="PS50106">
    <property type="entry name" value="PDZ"/>
    <property type="match status" value="1"/>
</dbReference>
<comment type="catalytic activity">
    <reaction evidence="1">
        <text>Hydrolysis of proteins in presence of ATP.</text>
        <dbReference type="EC" id="3.4.21.53"/>
    </reaction>
</comment>
<evidence type="ECO:0000313" key="5">
    <source>
        <dbReference type="Proteomes" id="UP000704762"/>
    </source>
</evidence>
<comment type="similarity">
    <text evidence="1">Belongs to the peptidase S16 family.</text>
</comment>
<dbReference type="SUPFAM" id="SSF50156">
    <property type="entry name" value="PDZ domain-like"/>
    <property type="match status" value="1"/>
</dbReference>
<feature type="active site" evidence="1">
    <location>
        <position position="289"/>
    </location>
</feature>
<dbReference type="InterPro" id="IPR014721">
    <property type="entry name" value="Ribsml_uS5_D2-typ_fold_subgr"/>
</dbReference>
<evidence type="ECO:0000259" key="2">
    <source>
        <dbReference type="PROSITE" id="PS50106"/>
    </source>
</evidence>
<gene>
    <name evidence="4" type="ORF">JOE57_000403</name>
</gene>
<feature type="active site" evidence="1">
    <location>
        <position position="244"/>
    </location>
</feature>
<dbReference type="InterPro" id="IPR020568">
    <property type="entry name" value="Ribosomal_Su5_D2-typ_SF"/>
</dbReference>
<evidence type="ECO:0000313" key="4">
    <source>
        <dbReference type="EMBL" id="MBM7797482.1"/>
    </source>
</evidence>
<dbReference type="SUPFAM" id="SSF54211">
    <property type="entry name" value="Ribosomal protein S5 domain 2-like"/>
    <property type="match status" value="1"/>
</dbReference>
<dbReference type="InterPro" id="IPR008269">
    <property type="entry name" value="Lon_proteolytic"/>
</dbReference>